<evidence type="ECO:0000256" key="6">
    <source>
        <dbReference type="ARBA" id="ARBA00023328"/>
    </source>
</evidence>
<keyword evidence="8" id="KW-1185">Reference proteome</keyword>
<evidence type="ECO:0000313" key="7">
    <source>
        <dbReference type="EMBL" id="CAH0726002.1"/>
    </source>
</evidence>
<dbReference type="GO" id="GO:0034080">
    <property type="term" value="P:CENP-A containing chromatin assembly"/>
    <property type="evidence" value="ECO:0007669"/>
    <property type="project" value="TreeGrafter"/>
</dbReference>
<dbReference type="EMBL" id="OV170225">
    <property type="protein sequence ID" value="CAH0726002.1"/>
    <property type="molecule type" value="Genomic_DNA"/>
</dbReference>
<accession>A0A8J9V676</accession>
<keyword evidence="6" id="KW-0137">Centromere</keyword>
<dbReference type="PANTHER" id="PTHR48208">
    <property type="entry name" value="CENTROMERE PROTEIN I"/>
    <property type="match status" value="1"/>
</dbReference>
<dbReference type="GO" id="GO:0005634">
    <property type="term" value="C:nucleus"/>
    <property type="evidence" value="ECO:0007669"/>
    <property type="project" value="UniProtKB-SubCell"/>
</dbReference>
<evidence type="ECO:0008006" key="9">
    <source>
        <dbReference type="Google" id="ProtNLM"/>
    </source>
</evidence>
<dbReference type="GO" id="GO:0000939">
    <property type="term" value="C:inner kinetochore"/>
    <property type="evidence" value="ECO:0007669"/>
    <property type="project" value="TreeGrafter"/>
</dbReference>
<evidence type="ECO:0000256" key="2">
    <source>
        <dbReference type="ARBA" id="ARBA00004584"/>
    </source>
</evidence>
<dbReference type="AlphaFoldDB" id="A0A8J9V676"/>
<sequence>MADVEDIIIYIKSLKKGFDKDLFQNKVDELGYLVENTGLNYDDFHTLFKVWLNLSIPITKWVNLGACLVPQEKVCQSTIEYSLRWILANYENQSNFSRIGFLLDWLTAAMDCDSIEMEALDVGYELFYTILTFETLTVHAMKLVYTLTKPADVTRRRVLELLDYAKVREGKKNMYRQIQVLLGLFKSFKPEYVPEDVPSISIYTAFRKINTTLLQRFRHSQSQRNSLNNDTYRLFWANPINSDAGRNKKAEPLVPNMEFTHIGSRQYDHDCQKTYLDFSDPVSLVQYSTQHATRRPARLRALLCNPAGLALLALATRTDHDFMSHELHHLLTNCFLESSPHNYKQKQDLLYRLAIFQSTLMQGLPVVTFFLAQFLPFWNEKDFFAEILELVEWVNVEDADRVTVILDTLSNIFYRAEPMEQCAILKSLTTMYMNLAYASTRPRHHFLNLQPSETTYAETLTIITGKISDMCSKGLQASPDDMRMVYSTVVTTARAARAASRAGAPPPPPRTLSLALPLLASSGAAVDALAELIMLYKDVFSIMKEKIGRNRVYKEQMKILKAFTSDFVSCFCETFLSGRKNGLIFSNLHPQLVSKLTDLIPDVNSKLSIRNHLALAPFTYIQLEAVDHIEADNKMWFETVVKQEYDNLSQFIMKTMLDLC</sequence>
<dbReference type="GO" id="GO:0000070">
    <property type="term" value="P:mitotic sister chromatid segregation"/>
    <property type="evidence" value="ECO:0007669"/>
    <property type="project" value="TreeGrafter"/>
</dbReference>
<name>A0A8J9V676_9NEOP</name>
<dbReference type="PANTHER" id="PTHR48208:SF2">
    <property type="entry name" value="CENTROMERE PROTEIN I"/>
    <property type="match status" value="1"/>
</dbReference>
<comment type="subcellular location">
    <subcellularLocation>
        <location evidence="2">Chromosome</location>
        <location evidence="2">Centromere</location>
    </subcellularLocation>
    <subcellularLocation>
        <location evidence="1">Nucleus</location>
    </subcellularLocation>
</comment>
<evidence type="ECO:0000256" key="4">
    <source>
        <dbReference type="ARBA" id="ARBA00022454"/>
    </source>
</evidence>
<dbReference type="Pfam" id="PF07778">
    <property type="entry name" value="CENP-I"/>
    <property type="match status" value="1"/>
</dbReference>
<evidence type="ECO:0000256" key="5">
    <source>
        <dbReference type="ARBA" id="ARBA00023242"/>
    </source>
</evidence>
<comment type="similarity">
    <text evidence="3">Belongs to the CENP-I/CTF3 family.</text>
</comment>
<gene>
    <name evidence="7" type="ORF">BINO364_LOCUS11523</name>
</gene>
<feature type="non-terminal residue" evidence="7">
    <location>
        <position position="660"/>
    </location>
</feature>
<reference evidence="7" key="1">
    <citation type="submission" date="2021-12" db="EMBL/GenBank/DDBJ databases">
        <authorList>
            <person name="Martin H S."/>
        </authorList>
    </citation>
    <scope>NUCLEOTIDE SEQUENCE</scope>
</reference>
<dbReference type="OrthoDB" id="6347512at2759"/>
<evidence type="ECO:0000256" key="3">
    <source>
        <dbReference type="ARBA" id="ARBA00005470"/>
    </source>
</evidence>
<proteinExistence type="inferred from homology"/>
<keyword evidence="5" id="KW-0539">Nucleus</keyword>
<evidence type="ECO:0000313" key="8">
    <source>
        <dbReference type="Proteomes" id="UP000838878"/>
    </source>
</evidence>
<dbReference type="InterPro" id="IPR012485">
    <property type="entry name" value="CENP-I"/>
</dbReference>
<organism evidence="7 8">
    <name type="scientific">Brenthis ino</name>
    <name type="common">lesser marbled fritillary</name>
    <dbReference type="NCBI Taxonomy" id="405034"/>
    <lineage>
        <taxon>Eukaryota</taxon>
        <taxon>Metazoa</taxon>
        <taxon>Ecdysozoa</taxon>
        <taxon>Arthropoda</taxon>
        <taxon>Hexapoda</taxon>
        <taxon>Insecta</taxon>
        <taxon>Pterygota</taxon>
        <taxon>Neoptera</taxon>
        <taxon>Endopterygota</taxon>
        <taxon>Lepidoptera</taxon>
        <taxon>Glossata</taxon>
        <taxon>Ditrysia</taxon>
        <taxon>Papilionoidea</taxon>
        <taxon>Nymphalidae</taxon>
        <taxon>Heliconiinae</taxon>
        <taxon>Argynnini</taxon>
        <taxon>Brenthis</taxon>
    </lineage>
</organism>
<protein>
    <recommendedName>
        <fullName evidence="9">Centromere protein I</fullName>
    </recommendedName>
</protein>
<keyword evidence="4" id="KW-0158">Chromosome</keyword>
<evidence type="ECO:0000256" key="1">
    <source>
        <dbReference type="ARBA" id="ARBA00004123"/>
    </source>
</evidence>
<dbReference type="Proteomes" id="UP000838878">
    <property type="component" value="Chromosome 5"/>
</dbReference>